<dbReference type="InterPro" id="IPR005532">
    <property type="entry name" value="SUMF_dom"/>
</dbReference>
<dbReference type="OrthoDB" id="9768004at2"/>
<dbReference type="PANTHER" id="PTHR23150:SF19">
    <property type="entry name" value="FORMYLGLYCINE-GENERATING ENZYME"/>
    <property type="match status" value="1"/>
</dbReference>
<dbReference type="STRING" id="1760988.SAMN02949497_0895"/>
<dbReference type="Gene3D" id="3.90.1580.10">
    <property type="entry name" value="paralog of FGE (formylglycine-generating enzyme)"/>
    <property type="match status" value="1"/>
</dbReference>
<evidence type="ECO:0000256" key="1">
    <source>
        <dbReference type="SAM" id="MobiDB-lite"/>
    </source>
</evidence>
<dbReference type="Proteomes" id="UP000192923">
    <property type="component" value="Unassembled WGS sequence"/>
</dbReference>
<gene>
    <name evidence="3" type="ORF">SAMN02949497_0895</name>
</gene>
<dbReference type="Pfam" id="PF03781">
    <property type="entry name" value="FGE-sulfatase"/>
    <property type="match status" value="1"/>
</dbReference>
<keyword evidence="4" id="KW-1185">Reference proteome</keyword>
<dbReference type="InterPro" id="IPR042095">
    <property type="entry name" value="SUMF_sf"/>
</dbReference>
<feature type="domain" description="Sulfatase-modifying factor enzyme-like" evidence="2">
    <location>
        <begin position="112"/>
        <end position="324"/>
    </location>
</feature>
<protein>
    <submittedName>
        <fullName evidence="3">Formylglycine-generating enzyme, required for sulfatase activity, contains SUMF1/FGE domain</fullName>
    </submittedName>
</protein>
<organism evidence="3 4">
    <name type="scientific">Methylomagnum ishizawai</name>
    <dbReference type="NCBI Taxonomy" id="1760988"/>
    <lineage>
        <taxon>Bacteria</taxon>
        <taxon>Pseudomonadati</taxon>
        <taxon>Pseudomonadota</taxon>
        <taxon>Gammaproteobacteria</taxon>
        <taxon>Methylococcales</taxon>
        <taxon>Methylococcaceae</taxon>
        <taxon>Methylomagnum</taxon>
    </lineage>
</organism>
<evidence type="ECO:0000313" key="4">
    <source>
        <dbReference type="Proteomes" id="UP000192923"/>
    </source>
</evidence>
<feature type="compositionally biased region" description="Pro residues" evidence="1">
    <location>
        <begin position="358"/>
        <end position="369"/>
    </location>
</feature>
<feature type="region of interest" description="Disordered" evidence="1">
    <location>
        <begin position="348"/>
        <end position="372"/>
    </location>
</feature>
<dbReference type="InterPro" id="IPR016187">
    <property type="entry name" value="CTDL_fold"/>
</dbReference>
<dbReference type="SUPFAM" id="SSF56436">
    <property type="entry name" value="C-type lectin-like"/>
    <property type="match status" value="1"/>
</dbReference>
<dbReference type="AlphaFoldDB" id="A0A1Y6CSN1"/>
<dbReference type="GO" id="GO:0120147">
    <property type="term" value="F:formylglycine-generating oxidase activity"/>
    <property type="evidence" value="ECO:0007669"/>
    <property type="project" value="TreeGrafter"/>
</dbReference>
<name>A0A1Y6CSN1_9GAMM</name>
<proteinExistence type="predicted"/>
<sequence>MRNRSSRRNACVRMADWGLGLLLWLAGGLALGADGLDALNDPAKPLPDDVALPMPCGGKMVFRRVETAGGGALGEQKLRLGEENPGAVLGPKEGAVDAYLAGAFPIAGNAARRYFLLGKYEVTQRQYEAVRRSLAHKDGPLDCQGLPEENFPKAGLSWFDAVAFADGYTQWLLANAQDQVPKDGKSLGFVRLPTEVEWEFAARGGNAVNEADFRGPNFIKDGELYRYVQHQGTESANGKVQYIGLLGPNPLGLYDILGNVDEMAFDLFHLTKHSHWHGRAGGFVVRGGNFDTAAGDIRSSLRREEPYYTDKQPRRAETTGFRVAVAGPVISEQNLRAIEAEWANLKDEAAPSRAAQPQPQPAPPTPTPDPRLAQRLGQAEAALQHCQAAQAAVVPIGPAPVQSGAVVSACPDPLGKLSNESRSDLLADISDLASQANHPLLRRRLNHVWGETARVIEFQNEDRRRAAREALRTAAMICQKLRDDEYNVIEPWENRKKAHCLRDTKGQDCLNDETRILKLKDRVANNLGFYADAVLELARSYPMDILTAEKDLLLTRIEQRRYQDFMPFVKLLYGHAQRYAADGKQNREAWYRDCAAVRLE</sequence>
<evidence type="ECO:0000259" key="2">
    <source>
        <dbReference type="Pfam" id="PF03781"/>
    </source>
</evidence>
<reference evidence="3 4" key="1">
    <citation type="submission" date="2016-12" db="EMBL/GenBank/DDBJ databases">
        <authorList>
            <person name="Song W.-J."/>
            <person name="Kurnit D.M."/>
        </authorList>
    </citation>
    <scope>NUCLEOTIDE SEQUENCE [LARGE SCALE GENOMIC DNA]</scope>
    <source>
        <strain evidence="3 4">175</strain>
    </source>
</reference>
<dbReference type="EMBL" id="FXAM01000001">
    <property type="protein sequence ID" value="SMF93608.1"/>
    <property type="molecule type" value="Genomic_DNA"/>
</dbReference>
<evidence type="ECO:0000313" key="3">
    <source>
        <dbReference type="EMBL" id="SMF93608.1"/>
    </source>
</evidence>
<dbReference type="InterPro" id="IPR051043">
    <property type="entry name" value="Sulfatase_Mod_Factor_Kinase"/>
</dbReference>
<dbReference type="PANTHER" id="PTHR23150">
    <property type="entry name" value="SULFATASE MODIFYING FACTOR 1, 2"/>
    <property type="match status" value="1"/>
</dbReference>
<accession>A0A1Y6CSN1</accession>